<reference evidence="3" key="1">
    <citation type="journal article" date="2020" name="Fungal Divers.">
        <title>Resolving the Mortierellaceae phylogeny through synthesis of multi-gene phylogenetics and phylogenomics.</title>
        <authorList>
            <person name="Vandepol N."/>
            <person name="Liber J."/>
            <person name="Desiro A."/>
            <person name="Na H."/>
            <person name="Kennedy M."/>
            <person name="Barry K."/>
            <person name="Grigoriev I.V."/>
            <person name="Miller A.N."/>
            <person name="O'Donnell K."/>
            <person name="Stajich J.E."/>
            <person name="Bonito G."/>
        </authorList>
    </citation>
    <scope>NUCLEOTIDE SEQUENCE</scope>
    <source>
        <strain evidence="3">MES-2147</strain>
    </source>
</reference>
<evidence type="ECO:0000256" key="1">
    <source>
        <dbReference type="SAM" id="Coils"/>
    </source>
</evidence>
<keyword evidence="1" id="KW-0175">Coiled coil</keyword>
<protein>
    <submittedName>
        <fullName evidence="3">Uncharacterized protein</fullName>
    </submittedName>
</protein>
<proteinExistence type="predicted"/>
<dbReference type="Proteomes" id="UP000749646">
    <property type="component" value="Unassembled WGS sequence"/>
</dbReference>
<feature type="region of interest" description="Disordered" evidence="2">
    <location>
        <begin position="223"/>
        <end position="289"/>
    </location>
</feature>
<feature type="region of interest" description="Disordered" evidence="2">
    <location>
        <begin position="42"/>
        <end position="63"/>
    </location>
</feature>
<comment type="caution">
    <text evidence="3">The sequence shown here is derived from an EMBL/GenBank/DDBJ whole genome shotgun (WGS) entry which is preliminary data.</text>
</comment>
<feature type="coiled-coil region" evidence="1">
    <location>
        <begin position="159"/>
        <end position="186"/>
    </location>
</feature>
<accession>A0A9P6JHN3</accession>
<feature type="compositionally biased region" description="Basic and acidic residues" evidence="2">
    <location>
        <begin position="239"/>
        <end position="254"/>
    </location>
</feature>
<gene>
    <name evidence="3" type="ORF">BGZ65_006719</name>
</gene>
<organism evidence="3 4">
    <name type="scientific">Modicella reniformis</name>
    <dbReference type="NCBI Taxonomy" id="1440133"/>
    <lineage>
        <taxon>Eukaryota</taxon>
        <taxon>Fungi</taxon>
        <taxon>Fungi incertae sedis</taxon>
        <taxon>Mucoromycota</taxon>
        <taxon>Mortierellomycotina</taxon>
        <taxon>Mortierellomycetes</taxon>
        <taxon>Mortierellales</taxon>
        <taxon>Mortierellaceae</taxon>
        <taxon>Modicella</taxon>
    </lineage>
</organism>
<evidence type="ECO:0000313" key="4">
    <source>
        <dbReference type="Proteomes" id="UP000749646"/>
    </source>
</evidence>
<dbReference type="EMBL" id="JAAAHW010004081">
    <property type="protein sequence ID" value="KAF9979184.1"/>
    <property type="molecule type" value="Genomic_DNA"/>
</dbReference>
<name>A0A9P6JHN3_9FUNG</name>
<sequence length="289" mass="32546">MTRHRKTGSMFGFLRELQREQSSLVQSQPVNFPEELEDKIAAEGGTGVGGSGAPPEPSSSMHDPAMIENEIHALKRQIRQASTVLTHVVQTMSVPTPAALINLMQQDTSLQDKPPQGSRPHPSGCSCAILHARDDGKFGTGREVAFLAACYCPDPWKFQERVLRQVESMQQELQIHRQEMLEVEKRTTMKLRQEILKWERTRDKECVELNELLRRSHLISDMDEKERQMDSIRGNNPPLDDRAEDHGMDKREGKSTCQSEAEHGGQGTDPTEKQLSDDGDAANHQSTER</sequence>
<evidence type="ECO:0000256" key="2">
    <source>
        <dbReference type="SAM" id="MobiDB-lite"/>
    </source>
</evidence>
<keyword evidence="4" id="KW-1185">Reference proteome</keyword>
<dbReference type="OrthoDB" id="2352444at2759"/>
<dbReference type="AlphaFoldDB" id="A0A9P6JHN3"/>
<evidence type="ECO:0000313" key="3">
    <source>
        <dbReference type="EMBL" id="KAF9979184.1"/>
    </source>
</evidence>